<dbReference type="InterPro" id="IPR057326">
    <property type="entry name" value="KR_dom"/>
</dbReference>
<protein>
    <submittedName>
        <fullName evidence="4">3-oxoacyl-ACP reductase</fullName>
    </submittedName>
</protein>
<proteinExistence type="inferred from homology"/>
<evidence type="ECO:0000259" key="3">
    <source>
        <dbReference type="SMART" id="SM00822"/>
    </source>
</evidence>
<comment type="similarity">
    <text evidence="1">Belongs to the short-chain dehydrogenases/reductases (SDR) family.</text>
</comment>
<dbReference type="Pfam" id="PF13561">
    <property type="entry name" value="adh_short_C2"/>
    <property type="match status" value="1"/>
</dbReference>
<dbReference type="PANTHER" id="PTHR43639:SF1">
    <property type="entry name" value="SHORT-CHAIN DEHYDROGENASE_REDUCTASE FAMILY PROTEIN"/>
    <property type="match status" value="1"/>
</dbReference>
<dbReference type="SUPFAM" id="SSF51735">
    <property type="entry name" value="NAD(P)-binding Rossmann-fold domains"/>
    <property type="match status" value="1"/>
</dbReference>
<evidence type="ECO:0000256" key="1">
    <source>
        <dbReference type="ARBA" id="ARBA00006484"/>
    </source>
</evidence>
<feature type="domain" description="Ketoreductase" evidence="3">
    <location>
        <begin position="8"/>
        <end position="192"/>
    </location>
</feature>
<dbReference type="KEGG" id="lrs:PX52LOC_03173"/>
<dbReference type="GO" id="GO:0016491">
    <property type="term" value="F:oxidoreductase activity"/>
    <property type="evidence" value="ECO:0007669"/>
    <property type="project" value="UniProtKB-KW"/>
</dbReference>
<evidence type="ECO:0000313" key="4">
    <source>
        <dbReference type="EMBL" id="QEL16233.1"/>
    </source>
</evidence>
<dbReference type="NCBIfam" id="NF005559">
    <property type="entry name" value="PRK07231.1"/>
    <property type="match status" value="1"/>
</dbReference>
<dbReference type="FunFam" id="3.40.50.720:FF:000084">
    <property type="entry name" value="Short-chain dehydrogenase reductase"/>
    <property type="match status" value="1"/>
</dbReference>
<dbReference type="Proteomes" id="UP000324974">
    <property type="component" value="Chromosome"/>
</dbReference>
<dbReference type="InterPro" id="IPR002347">
    <property type="entry name" value="SDR_fam"/>
</dbReference>
<dbReference type="Gene3D" id="3.40.50.720">
    <property type="entry name" value="NAD(P)-binding Rossmann-like Domain"/>
    <property type="match status" value="1"/>
</dbReference>
<dbReference type="InterPro" id="IPR036291">
    <property type="entry name" value="NAD(P)-bd_dom_sf"/>
</dbReference>
<gene>
    <name evidence="4" type="ORF">PX52LOC_03173</name>
</gene>
<keyword evidence="5" id="KW-1185">Reference proteome</keyword>
<sequence>MSKKLTGQVAVVTGASKGIGAAIAKHLAGEGASVVVNYASSKAGADKVVSEITAAGGKAVAVQANVAVEADIRRLFADAKKAFGRLDILVNNAGIYEFSPLENVTAEHFHKQFDLNVLGLILSTQEAAKHFDAKGGKVINISSVVSVFAPPNAAVYSATKAAVDAVTKSLAKELGPKKIRVNSINPGMVETEGVHAAGFAESDFRKQLEAQTPLGRIGQTNDIAPAVTFLASDDSAWITGETWFIGGGLK</sequence>
<keyword evidence="2" id="KW-0560">Oxidoreductase</keyword>
<accession>A0A5C1ADE0</accession>
<dbReference type="AlphaFoldDB" id="A0A5C1ADE0"/>
<dbReference type="PRINTS" id="PR00080">
    <property type="entry name" value="SDRFAMILY"/>
</dbReference>
<dbReference type="RefSeq" id="WP_149110990.1">
    <property type="nucleotide sequence ID" value="NZ_CP042425.1"/>
</dbReference>
<dbReference type="PROSITE" id="PS00061">
    <property type="entry name" value="ADH_SHORT"/>
    <property type="match status" value="1"/>
</dbReference>
<dbReference type="EMBL" id="CP042425">
    <property type="protein sequence ID" value="QEL16233.1"/>
    <property type="molecule type" value="Genomic_DNA"/>
</dbReference>
<evidence type="ECO:0000313" key="5">
    <source>
        <dbReference type="Proteomes" id="UP000324974"/>
    </source>
</evidence>
<dbReference type="InterPro" id="IPR020904">
    <property type="entry name" value="Sc_DH/Rdtase_CS"/>
</dbReference>
<dbReference type="PRINTS" id="PR00081">
    <property type="entry name" value="GDHRDH"/>
</dbReference>
<dbReference type="PANTHER" id="PTHR43639">
    <property type="entry name" value="OXIDOREDUCTASE, SHORT-CHAIN DEHYDROGENASE/REDUCTASE FAMILY (AFU_ORTHOLOGUE AFUA_5G02870)"/>
    <property type="match status" value="1"/>
</dbReference>
<organism evidence="4 5">
    <name type="scientific">Limnoglobus roseus</name>
    <dbReference type="NCBI Taxonomy" id="2598579"/>
    <lineage>
        <taxon>Bacteria</taxon>
        <taxon>Pseudomonadati</taxon>
        <taxon>Planctomycetota</taxon>
        <taxon>Planctomycetia</taxon>
        <taxon>Gemmatales</taxon>
        <taxon>Gemmataceae</taxon>
        <taxon>Limnoglobus</taxon>
    </lineage>
</organism>
<name>A0A5C1ADE0_9BACT</name>
<evidence type="ECO:0000256" key="2">
    <source>
        <dbReference type="ARBA" id="ARBA00023002"/>
    </source>
</evidence>
<reference evidence="5" key="1">
    <citation type="submission" date="2019-08" db="EMBL/GenBank/DDBJ databases">
        <title>Limnoglobus roseus gen. nov., sp. nov., a novel freshwater planctomycete with a giant genome from the family Gemmataceae.</title>
        <authorList>
            <person name="Kulichevskaya I.S."/>
            <person name="Naumoff D.G."/>
            <person name="Miroshnikov K."/>
            <person name="Ivanova A."/>
            <person name="Philippov D.A."/>
            <person name="Hakobyan A."/>
            <person name="Rijpstra I.C."/>
            <person name="Sinninghe Damste J.S."/>
            <person name="Liesack W."/>
            <person name="Dedysh S.N."/>
        </authorList>
    </citation>
    <scope>NUCLEOTIDE SEQUENCE [LARGE SCALE GENOMIC DNA]</scope>
    <source>
        <strain evidence="5">PX52</strain>
    </source>
</reference>
<dbReference type="SMART" id="SM00822">
    <property type="entry name" value="PKS_KR"/>
    <property type="match status" value="1"/>
</dbReference>
<dbReference type="OrthoDB" id="9803333at2"/>